<proteinExistence type="predicted"/>
<name>A0A5N5QRW9_9AGAM</name>
<keyword evidence="3" id="KW-1185">Reference proteome</keyword>
<dbReference type="EMBL" id="SSOP01000028">
    <property type="protein sequence ID" value="KAB5593916.1"/>
    <property type="molecule type" value="Genomic_DNA"/>
</dbReference>
<evidence type="ECO:0000313" key="3">
    <source>
        <dbReference type="Proteomes" id="UP000383932"/>
    </source>
</evidence>
<evidence type="ECO:0008006" key="4">
    <source>
        <dbReference type="Google" id="ProtNLM"/>
    </source>
</evidence>
<dbReference type="OrthoDB" id="2586076at2759"/>
<accession>A0A5N5QRW9</accession>
<evidence type="ECO:0000256" key="1">
    <source>
        <dbReference type="SAM" id="MobiDB-lite"/>
    </source>
</evidence>
<reference evidence="2 3" key="1">
    <citation type="journal article" date="2019" name="Fungal Biol. Biotechnol.">
        <title>Draft genome sequence of fastidious pathogen Ceratobasidium theobromae, which causes vascular-streak dieback in Theobroma cacao.</title>
        <authorList>
            <person name="Ali S.S."/>
            <person name="Asman A."/>
            <person name="Shao J."/>
            <person name="Firmansyah A.P."/>
            <person name="Susilo A.W."/>
            <person name="Rosmana A."/>
            <person name="McMahon P."/>
            <person name="Junaid M."/>
            <person name="Guest D."/>
            <person name="Kheng T.Y."/>
            <person name="Meinhardt L.W."/>
            <person name="Bailey B.A."/>
        </authorList>
    </citation>
    <scope>NUCLEOTIDE SEQUENCE [LARGE SCALE GENOMIC DNA]</scope>
    <source>
        <strain evidence="2 3">CT2</strain>
    </source>
</reference>
<evidence type="ECO:0000313" key="2">
    <source>
        <dbReference type="EMBL" id="KAB5593916.1"/>
    </source>
</evidence>
<feature type="compositionally biased region" description="Low complexity" evidence="1">
    <location>
        <begin position="12"/>
        <end position="39"/>
    </location>
</feature>
<gene>
    <name evidence="2" type="ORF">CTheo_2642</name>
</gene>
<comment type="caution">
    <text evidence="2">The sequence shown here is derived from an EMBL/GenBank/DDBJ whole genome shotgun (WGS) entry which is preliminary data.</text>
</comment>
<dbReference type="Proteomes" id="UP000383932">
    <property type="component" value="Unassembled WGS sequence"/>
</dbReference>
<sequence length="423" mass="46347">MMAPSYIDSGHSTLTSPPYTPSLTDGEQTLELGSSSSSLPTDLPSQYIFQSKRLRLDLGARTWPTRTPCYGYASNIQGIVSVTTLEHVKQITLTLEAVAKSLFMPAESAVPAGRAENTLLQRTAILYAATYPRPSNPGANYGFSIELPTTCDKSTDPLPPSFTYHLPGVSAEVRYHLRIEISRSGLRRRESLVVPIFYLPRSYAPLRLHNTPFLDERTIRPPQDDEMREFHLTPKPLSKYANIYKTPPPQSLDIQAKIALPFPLIFASGDRIPFTITIHSQSPALTALYTDITLQLIKVVKLKAYDKSLLKEIVISSGEVYDSEQLRAGEHVLHGELGSGAPGTELSWSADNIINVGYLVRLSISPPHCMSALSANIPMFMGIPVEIVTHLDAADSEPSAPELGLLGTGSPAVFILSPLRVRL</sequence>
<organism evidence="2 3">
    <name type="scientific">Ceratobasidium theobromae</name>
    <dbReference type="NCBI Taxonomy" id="1582974"/>
    <lineage>
        <taxon>Eukaryota</taxon>
        <taxon>Fungi</taxon>
        <taxon>Dikarya</taxon>
        <taxon>Basidiomycota</taxon>
        <taxon>Agaricomycotina</taxon>
        <taxon>Agaricomycetes</taxon>
        <taxon>Cantharellales</taxon>
        <taxon>Ceratobasidiaceae</taxon>
        <taxon>Ceratobasidium</taxon>
    </lineage>
</organism>
<protein>
    <recommendedName>
        <fullName evidence="4">Arrestin-like N-terminal domain-containing protein</fullName>
    </recommendedName>
</protein>
<dbReference type="AlphaFoldDB" id="A0A5N5QRW9"/>
<feature type="region of interest" description="Disordered" evidence="1">
    <location>
        <begin position="1"/>
        <end position="39"/>
    </location>
</feature>